<dbReference type="AlphaFoldDB" id="A0ABD1UEH0"/>
<evidence type="ECO:0000256" key="1">
    <source>
        <dbReference type="SAM" id="MobiDB-lite"/>
    </source>
</evidence>
<evidence type="ECO:0000313" key="3">
    <source>
        <dbReference type="Proteomes" id="UP001604277"/>
    </source>
</evidence>
<proteinExistence type="predicted"/>
<evidence type="ECO:0000313" key="2">
    <source>
        <dbReference type="EMBL" id="KAL2523357.1"/>
    </source>
</evidence>
<feature type="compositionally biased region" description="Basic and acidic residues" evidence="1">
    <location>
        <begin position="32"/>
        <end position="57"/>
    </location>
</feature>
<protein>
    <submittedName>
        <fullName evidence="2">Uncharacterized protein</fullName>
    </submittedName>
</protein>
<dbReference type="EMBL" id="JBFOLJ010000007">
    <property type="protein sequence ID" value="KAL2523357.1"/>
    <property type="molecule type" value="Genomic_DNA"/>
</dbReference>
<sequence length="162" mass="17802">MQIAFAKVPALIQPDQKSSFDLVTSEQTQSSEKTEESTDQRPPHSERGPDQSTRRVTTDVTWRPFRSKHPKLLRRMSKETNSTVAMCPILARLRTVASRVEPVLKYAMPVLTGITLSTHTLSEIWASSAGIMVNSGISPAGLLGPDAQMGTSSSHVTWLVRS</sequence>
<comment type="caution">
    <text evidence="2">The sequence shown here is derived from an EMBL/GenBank/DDBJ whole genome shotgun (WGS) entry which is preliminary data.</text>
</comment>
<gene>
    <name evidence="2" type="ORF">Fot_27280</name>
</gene>
<keyword evidence="3" id="KW-1185">Reference proteome</keyword>
<organism evidence="2 3">
    <name type="scientific">Forsythia ovata</name>
    <dbReference type="NCBI Taxonomy" id="205694"/>
    <lineage>
        <taxon>Eukaryota</taxon>
        <taxon>Viridiplantae</taxon>
        <taxon>Streptophyta</taxon>
        <taxon>Embryophyta</taxon>
        <taxon>Tracheophyta</taxon>
        <taxon>Spermatophyta</taxon>
        <taxon>Magnoliopsida</taxon>
        <taxon>eudicotyledons</taxon>
        <taxon>Gunneridae</taxon>
        <taxon>Pentapetalae</taxon>
        <taxon>asterids</taxon>
        <taxon>lamiids</taxon>
        <taxon>Lamiales</taxon>
        <taxon>Oleaceae</taxon>
        <taxon>Forsythieae</taxon>
        <taxon>Forsythia</taxon>
    </lineage>
</organism>
<accession>A0ABD1UEH0</accession>
<name>A0ABD1UEH0_9LAMI</name>
<dbReference type="Proteomes" id="UP001604277">
    <property type="component" value="Unassembled WGS sequence"/>
</dbReference>
<feature type="region of interest" description="Disordered" evidence="1">
    <location>
        <begin position="16"/>
        <end position="61"/>
    </location>
</feature>
<reference evidence="3" key="1">
    <citation type="submission" date="2024-07" db="EMBL/GenBank/DDBJ databases">
        <title>Two chromosome-level genome assemblies of Korean endemic species Abeliophyllum distichum and Forsythia ovata (Oleaceae).</title>
        <authorList>
            <person name="Jang H."/>
        </authorList>
    </citation>
    <scope>NUCLEOTIDE SEQUENCE [LARGE SCALE GENOMIC DNA]</scope>
</reference>